<feature type="domain" description="YetF C-terminal" evidence="8">
    <location>
        <begin position="85"/>
        <end position="207"/>
    </location>
</feature>
<accession>A0A919YPH3</accession>
<evidence type="ECO:0000313" key="10">
    <source>
        <dbReference type="Proteomes" id="UP000683139"/>
    </source>
</evidence>
<keyword evidence="6 7" id="KW-0472">Membrane</keyword>
<dbReference type="PANTHER" id="PTHR34582">
    <property type="entry name" value="UPF0702 TRANSMEMBRANE PROTEIN YCAP"/>
    <property type="match status" value="1"/>
</dbReference>
<evidence type="ECO:0000256" key="6">
    <source>
        <dbReference type="ARBA" id="ARBA00023136"/>
    </source>
</evidence>
<dbReference type="InterPro" id="IPR007353">
    <property type="entry name" value="DUF421"/>
</dbReference>
<dbReference type="Proteomes" id="UP000683139">
    <property type="component" value="Unassembled WGS sequence"/>
</dbReference>
<reference evidence="9" key="1">
    <citation type="submission" date="2021-03" db="EMBL/GenBank/DDBJ databases">
        <title>Antimicrobial resistance genes in bacteria isolated from Japanese honey, and their potential for conferring macrolide and lincosamide resistance in the American foulbrood pathogen Paenibacillus larvae.</title>
        <authorList>
            <person name="Okamoto M."/>
            <person name="Kumagai M."/>
            <person name="Kanamori H."/>
            <person name="Takamatsu D."/>
        </authorList>
    </citation>
    <scope>NUCLEOTIDE SEQUENCE</scope>
    <source>
        <strain evidence="9">J40TS1</strain>
    </source>
</reference>
<evidence type="ECO:0000256" key="7">
    <source>
        <dbReference type="SAM" id="Phobius"/>
    </source>
</evidence>
<keyword evidence="5 7" id="KW-1133">Transmembrane helix</keyword>
<protein>
    <submittedName>
        <fullName evidence="9">DUF421 domain-containing protein</fullName>
    </submittedName>
</protein>
<dbReference type="InterPro" id="IPR023090">
    <property type="entry name" value="UPF0702_alpha/beta_dom_sf"/>
</dbReference>
<dbReference type="Gene3D" id="3.30.240.20">
    <property type="entry name" value="bsu07140 like domains"/>
    <property type="match status" value="2"/>
</dbReference>
<dbReference type="GO" id="GO:0005886">
    <property type="term" value="C:plasma membrane"/>
    <property type="evidence" value="ECO:0007669"/>
    <property type="project" value="UniProtKB-SubCell"/>
</dbReference>
<organism evidence="9 10">
    <name type="scientific">Paenibacillus montaniterrae</name>
    <dbReference type="NCBI Taxonomy" id="429341"/>
    <lineage>
        <taxon>Bacteria</taxon>
        <taxon>Bacillati</taxon>
        <taxon>Bacillota</taxon>
        <taxon>Bacilli</taxon>
        <taxon>Bacillales</taxon>
        <taxon>Paenibacillaceae</taxon>
        <taxon>Paenibacillus</taxon>
    </lineage>
</organism>
<dbReference type="AlphaFoldDB" id="A0A919YPH3"/>
<dbReference type="PANTHER" id="PTHR34582:SF6">
    <property type="entry name" value="UPF0702 TRANSMEMBRANE PROTEIN YCAP"/>
    <property type="match status" value="1"/>
</dbReference>
<dbReference type="Pfam" id="PF04239">
    <property type="entry name" value="DUF421"/>
    <property type="match status" value="1"/>
</dbReference>
<comment type="caution">
    <text evidence="9">The sequence shown here is derived from an EMBL/GenBank/DDBJ whole genome shotgun (WGS) entry which is preliminary data.</text>
</comment>
<evidence type="ECO:0000259" key="8">
    <source>
        <dbReference type="Pfam" id="PF04239"/>
    </source>
</evidence>
<keyword evidence="4 7" id="KW-0812">Transmembrane</keyword>
<evidence type="ECO:0000256" key="3">
    <source>
        <dbReference type="ARBA" id="ARBA00022475"/>
    </source>
</evidence>
<comment type="subcellular location">
    <subcellularLocation>
        <location evidence="1">Cell membrane</location>
        <topology evidence="1">Multi-pass membrane protein</topology>
    </subcellularLocation>
</comment>
<feature type="transmembrane region" description="Helical" evidence="7">
    <location>
        <begin position="38"/>
        <end position="56"/>
    </location>
</feature>
<comment type="similarity">
    <text evidence="2">Belongs to the UPF0702 family.</text>
</comment>
<sequence>MELLKDLGVVMIRVVTIFPLMLAVTLFMGRRTIGEMPVFDFLIIIALGAVVGADIADPNIEHIPTIFVILLVALLQKLFSISSIRYRRFGKLISFEPIIIVYQGKLIHKNMKKIKYSVDNVLHMLREEQIFDLKDVHLCVVESNGRISVLEKTEPPQPEAAISFPIIKEGKIEVAILSGLGISEAWVRQQLAQRQLALDSVFLATVDQNKILSITLYEEEAHQSLPPIIH</sequence>
<dbReference type="EMBL" id="BOSE01000006">
    <property type="protein sequence ID" value="GIP17653.1"/>
    <property type="molecule type" value="Genomic_DNA"/>
</dbReference>
<keyword evidence="3" id="KW-1003">Cell membrane</keyword>
<keyword evidence="10" id="KW-1185">Reference proteome</keyword>
<proteinExistence type="inferred from homology"/>
<evidence type="ECO:0000313" key="9">
    <source>
        <dbReference type="EMBL" id="GIP17653.1"/>
    </source>
</evidence>
<evidence type="ECO:0000256" key="1">
    <source>
        <dbReference type="ARBA" id="ARBA00004651"/>
    </source>
</evidence>
<gene>
    <name evidence="9" type="ORF">J40TS1_32950</name>
</gene>
<name>A0A919YPH3_9BACL</name>
<evidence type="ECO:0000256" key="4">
    <source>
        <dbReference type="ARBA" id="ARBA00022692"/>
    </source>
</evidence>
<evidence type="ECO:0000256" key="5">
    <source>
        <dbReference type="ARBA" id="ARBA00022989"/>
    </source>
</evidence>
<evidence type="ECO:0000256" key="2">
    <source>
        <dbReference type="ARBA" id="ARBA00006448"/>
    </source>
</evidence>
<feature type="transmembrane region" description="Helical" evidence="7">
    <location>
        <begin position="6"/>
        <end position="26"/>
    </location>
</feature>
<feature type="transmembrane region" description="Helical" evidence="7">
    <location>
        <begin position="62"/>
        <end position="79"/>
    </location>
</feature>